<dbReference type="SUPFAM" id="SSF52540">
    <property type="entry name" value="P-loop containing nucleoside triphosphate hydrolases"/>
    <property type="match status" value="1"/>
</dbReference>
<protein>
    <recommendedName>
        <fullName evidence="3">ATP-binding protein</fullName>
    </recommendedName>
</protein>
<evidence type="ECO:0008006" key="3">
    <source>
        <dbReference type="Google" id="ProtNLM"/>
    </source>
</evidence>
<organism evidence="1 2">
    <name type="scientific">Chryseolinea lacunae</name>
    <dbReference type="NCBI Taxonomy" id="2801331"/>
    <lineage>
        <taxon>Bacteria</taxon>
        <taxon>Pseudomonadati</taxon>
        <taxon>Bacteroidota</taxon>
        <taxon>Cytophagia</taxon>
        <taxon>Cytophagales</taxon>
        <taxon>Fulvivirgaceae</taxon>
        <taxon>Chryseolinea</taxon>
    </lineage>
</organism>
<name>A0ABS1L1Z7_9BACT</name>
<dbReference type="EMBL" id="JAERRB010000018">
    <property type="protein sequence ID" value="MBL0745719.1"/>
    <property type="molecule type" value="Genomic_DNA"/>
</dbReference>
<dbReference type="InterPro" id="IPR027417">
    <property type="entry name" value="P-loop_NTPase"/>
</dbReference>
<keyword evidence="2" id="KW-1185">Reference proteome</keyword>
<gene>
    <name evidence="1" type="ORF">JI741_31085</name>
</gene>
<evidence type="ECO:0000313" key="2">
    <source>
        <dbReference type="Proteomes" id="UP000613030"/>
    </source>
</evidence>
<comment type="caution">
    <text evidence="1">The sequence shown here is derived from an EMBL/GenBank/DDBJ whole genome shotgun (WGS) entry which is preliminary data.</text>
</comment>
<sequence>MANPFEKRATEYLRDDTAFLSVVAPEPLHTFFEKHAKDGKLYDRLSMIVGTPGSGKTTISSLLQYKTVHTLLANPNLSEYKPLVNALKKCGIIEASGNSFIIKFLGCRIPMESEYRDFWELPYSRDVKMGLLKSFLQARAMLSWLRSIESAANLKLSSVEIRFREGAGAAENSLGGVDGESLFQRAREVERSIYEIGTALVPPSEKNLGDIATGSYHPFDAIEYFNLDSNDGSILIKPMVMLDDVHTLHPDQLSILINWLVRREMKIARWMLMRLDAQTPQSVLLDELETNTAVDQGSTVKPSREITSIWLQSPKDRTKRRSEFRVMAKSMADKYLRLMPVFARQGLTSFPDLLNTRVTPISGSKMDQLRNKVKSLAAKISISKKTYQEFQKDIESYFSSAQTIDDSEDVKLAMLHIMLHRYTKRVPQAGLFDQSEDQVASAQFKPIKVGAGLADGARIFLMHEYSRPYYYGIDAVCDGSSENAEQFLQLASQLVNAAETRIIRSHPASLPPSYQHKLLTDRATEMVDEWDFPKSREVKKLCKHIAKECLQKSLENNAPLNGGANAFGIPIEEFEKIPSQNPELAKVLKFGVAYNALSIKPSQSTKNKMWSLIELSGPVIISSGLTLARGGFLERTVKDLLSALEKE</sequence>
<dbReference type="RefSeq" id="WP_202016315.1">
    <property type="nucleotide sequence ID" value="NZ_JAERRB010000018.1"/>
</dbReference>
<dbReference type="Proteomes" id="UP000613030">
    <property type="component" value="Unassembled WGS sequence"/>
</dbReference>
<reference evidence="1 2" key="1">
    <citation type="submission" date="2021-01" db="EMBL/GenBank/DDBJ databases">
        <title>Chryseolinea sp. Jin1 Genome sequencing and assembly.</title>
        <authorList>
            <person name="Kim I."/>
        </authorList>
    </citation>
    <scope>NUCLEOTIDE SEQUENCE [LARGE SCALE GENOMIC DNA]</scope>
    <source>
        <strain evidence="1 2">Jin1</strain>
    </source>
</reference>
<accession>A0ABS1L1Z7</accession>
<evidence type="ECO:0000313" key="1">
    <source>
        <dbReference type="EMBL" id="MBL0745719.1"/>
    </source>
</evidence>
<proteinExistence type="predicted"/>